<accession>A0A919TFQ3</accession>
<feature type="DNA-binding region" description="H-T-H motif" evidence="2">
    <location>
        <begin position="69"/>
        <end position="88"/>
    </location>
</feature>
<dbReference type="PRINTS" id="PR00455">
    <property type="entry name" value="HTHTETR"/>
</dbReference>
<gene>
    <name evidence="5" type="ORF">Ato02nite_049690</name>
</gene>
<evidence type="ECO:0000313" key="5">
    <source>
        <dbReference type="EMBL" id="GIM93176.1"/>
    </source>
</evidence>
<comment type="caution">
    <text evidence="5">The sequence shown here is derived from an EMBL/GenBank/DDBJ whole genome shotgun (WGS) entry which is preliminary data.</text>
</comment>
<dbReference type="PANTHER" id="PTHR30055:SF226">
    <property type="entry name" value="HTH-TYPE TRANSCRIPTIONAL REGULATOR PKSA"/>
    <property type="match status" value="1"/>
</dbReference>
<dbReference type="Proteomes" id="UP000677082">
    <property type="component" value="Unassembled WGS sequence"/>
</dbReference>
<feature type="region of interest" description="Disordered" evidence="3">
    <location>
        <begin position="1"/>
        <end position="49"/>
    </location>
</feature>
<organism evidence="5 6">
    <name type="scientific">Paractinoplanes toevensis</name>
    <dbReference type="NCBI Taxonomy" id="571911"/>
    <lineage>
        <taxon>Bacteria</taxon>
        <taxon>Bacillati</taxon>
        <taxon>Actinomycetota</taxon>
        <taxon>Actinomycetes</taxon>
        <taxon>Micromonosporales</taxon>
        <taxon>Micromonosporaceae</taxon>
        <taxon>Paractinoplanes</taxon>
    </lineage>
</organism>
<keyword evidence="6" id="KW-1185">Reference proteome</keyword>
<dbReference type="GO" id="GO:0003700">
    <property type="term" value="F:DNA-binding transcription factor activity"/>
    <property type="evidence" value="ECO:0007669"/>
    <property type="project" value="TreeGrafter"/>
</dbReference>
<evidence type="ECO:0000256" key="3">
    <source>
        <dbReference type="SAM" id="MobiDB-lite"/>
    </source>
</evidence>
<evidence type="ECO:0000256" key="2">
    <source>
        <dbReference type="PROSITE-ProRule" id="PRU00335"/>
    </source>
</evidence>
<dbReference type="InterPro" id="IPR001647">
    <property type="entry name" value="HTH_TetR"/>
</dbReference>
<feature type="domain" description="HTH tetR-type" evidence="4">
    <location>
        <begin position="46"/>
        <end position="106"/>
    </location>
</feature>
<sequence>MTDTPAAPRTAQPGNAEPGNAEPDNAEAQAGSPARSDSSPKQGRSRATRRRLLETTIRCLATHGWEVSTVGFIAAEAGISRGAVQHHYRTREALILGALEFMFDERAALLDALPEPTGTGPERVHTVVAGLVETIGGELFRAALQVWTAAAADPELRAAVLPLERHFARGVHERAVRLLGVDDADPEIRALIQATLDLARGLALADVLTDDSRRRARVVHAWSAQLTDAFERISAYSRDT</sequence>
<evidence type="ECO:0000313" key="6">
    <source>
        <dbReference type="Proteomes" id="UP000677082"/>
    </source>
</evidence>
<evidence type="ECO:0000256" key="1">
    <source>
        <dbReference type="ARBA" id="ARBA00023125"/>
    </source>
</evidence>
<dbReference type="RefSeq" id="WP_213009010.1">
    <property type="nucleotide sequence ID" value="NZ_BOQN01000064.1"/>
</dbReference>
<dbReference type="AlphaFoldDB" id="A0A919TFQ3"/>
<keyword evidence="1 2" id="KW-0238">DNA-binding</keyword>
<dbReference type="PANTHER" id="PTHR30055">
    <property type="entry name" value="HTH-TYPE TRANSCRIPTIONAL REGULATOR RUTR"/>
    <property type="match status" value="1"/>
</dbReference>
<dbReference type="Pfam" id="PF00440">
    <property type="entry name" value="TetR_N"/>
    <property type="match status" value="1"/>
</dbReference>
<dbReference type="GO" id="GO:0000976">
    <property type="term" value="F:transcription cis-regulatory region binding"/>
    <property type="evidence" value="ECO:0007669"/>
    <property type="project" value="TreeGrafter"/>
</dbReference>
<name>A0A919TFQ3_9ACTN</name>
<dbReference type="SUPFAM" id="SSF46689">
    <property type="entry name" value="Homeodomain-like"/>
    <property type="match status" value="1"/>
</dbReference>
<dbReference type="EMBL" id="BOQN01000064">
    <property type="protein sequence ID" value="GIM93176.1"/>
    <property type="molecule type" value="Genomic_DNA"/>
</dbReference>
<evidence type="ECO:0000259" key="4">
    <source>
        <dbReference type="PROSITE" id="PS50977"/>
    </source>
</evidence>
<reference evidence="5 6" key="1">
    <citation type="submission" date="2021-03" db="EMBL/GenBank/DDBJ databases">
        <title>Whole genome shotgun sequence of Actinoplanes toevensis NBRC 105298.</title>
        <authorList>
            <person name="Komaki H."/>
            <person name="Tamura T."/>
        </authorList>
    </citation>
    <scope>NUCLEOTIDE SEQUENCE [LARGE SCALE GENOMIC DNA]</scope>
    <source>
        <strain evidence="5 6">NBRC 105298</strain>
    </source>
</reference>
<proteinExistence type="predicted"/>
<dbReference type="InterPro" id="IPR050109">
    <property type="entry name" value="HTH-type_TetR-like_transc_reg"/>
</dbReference>
<dbReference type="InterPro" id="IPR009057">
    <property type="entry name" value="Homeodomain-like_sf"/>
</dbReference>
<protein>
    <submittedName>
        <fullName evidence="5">TetR family transcriptional regulator</fullName>
    </submittedName>
</protein>
<dbReference type="Gene3D" id="1.10.357.10">
    <property type="entry name" value="Tetracycline Repressor, domain 2"/>
    <property type="match status" value="1"/>
</dbReference>
<dbReference type="PROSITE" id="PS50977">
    <property type="entry name" value="HTH_TETR_2"/>
    <property type="match status" value="1"/>
</dbReference>